<feature type="domain" description="EAL" evidence="1">
    <location>
        <begin position="348"/>
        <end position="601"/>
    </location>
</feature>
<dbReference type="Pfam" id="PF00563">
    <property type="entry name" value="EAL"/>
    <property type="match status" value="1"/>
</dbReference>
<dbReference type="PANTHER" id="PTHR33121">
    <property type="entry name" value="CYCLIC DI-GMP PHOSPHODIESTERASE PDEF"/>
    <property type="match status" value="1"/>
</dbReference>
<dbReference type="PANTHER" id="PTHR33121:SF19">
    <property type="entry name" value="CYCLIC DI-GMP PHOSPHODIESTERASE PA2567"/>
    <property type="match status" value="1"/>
</dbReference>
<dbReference type="InterPro" id="IPR029787">
    <property type="entry name" value="Nucleotide_cyclase"/>
</dbReference>
<dbReference type="RefSeq" id="WP_369409483.1">
    <property type="nucleotide sequence ID" value="NZ_WQLB01000036.1"/>
</dbReference>
<dbReference type="InterPro" id="IPR003018">
    <property type="entry name" value="GAF"/>
</dbReference>
<dbReference type="InterPro" id="IPR035919">
    <property type="entry name" value="EAL_sf"/>
</dbReference>
<evidence type="ECO:0000259" key="2">
    <source>
        <dbReference type="PROSITE" id="PS50887"/>
    </source>
</evidence>
<evidence type="ECO:0000313" key="4">
    <source>
        <dbReference type="Proteomes" id="UP000483286"/>
    </source>
</evidence>
<feature type="domain" description="GGDEF" evidence="2">
    <location>
        <begin position="206"/>
        <end position="339"/>
    </location>
</feature>
<dbReference type="InterPro" id="IPR029016">
    <property type="entry name" value="GAF-like_dom_sf"/>
</dbReference>
<dbReference type="GO" id="GO:0071111">
    <property type="term" value="F:cyclic-guanylate-specific phosphodiesterase activity"/>
    <property type="evidence" value="ECO:0007669"/>
    <property type="project" value="InterPro"/>
</dbReference>
<dbReference type="PROSITE" id="PS50883">
    <property type="entry name" value="EAL"/>
    <property type="match status" value="1"/>
</dbReference>
<evidence type="ECO:0000259" key="1">
    <source>
        <dbReference type="PROSITE" id="PS50883"/>
    </source>
</evidence>
<proteinExistence type="predicted"/>
<dbReference type="SMART" id="SM00052">
    <property type="entry name" value="EAL"/>
    <property type="match status" value="1"/>
</dbReference>
<sequence>MKPPEHPHEPDRLAALYRYHVLDSLPEPAFDRITRLVQRFLKVQIVIINFVAAQRTWLKSSAGTNIHEMDRENVCCGETVERGVAFTVEDLHASPRFQNDPMVKFEGARSYAGVPLTTPDGFHIGSLAVYSRRPQSLTADDLKLLEDLAAIVMDELELRLITLDWQAAHERSEHLAHHDALTGLPNRLRFLDRAEQALQFARRHKTGVGVMVLDLDGFKLVNDSLGHDTGDELLKAVAHRLSDLLRTDDLIARFGGDEFVLLIPGVYKSLHVSQLAHDLQQALSQPFSVHGHMLNLGSSAGISLYPTDGQDTKALLRAADTAMYHAKALGKGQYQFYQECMTQAAREKLSLRNRLGQAIEQGELQLYYQPQIDLRTGQVVGMEALLRWPQRDGRWISPAQFIPLAEEQGLIVPLGEWVLHEACTQLAQWRAQHPLTWQMSVNVSAQQWLDSGFLQVIQQVLRDTALPPAQLVLEVTESVLLKQSAETLKLARALTALGVQVALDDYGTGFSNLSQLQHLDISQLKLDRSFVTPLPGGHKVLAMVRSAITLGHGLNVFTVGEGIETQAQLEALKSLDCDIGQGFLLGRPVSGQEFGVRYLPA</sequence>
<keyword evidence="4" id="KW-1185">Reference proteome</keyword>
<dbReference type="Gene3D" id="3.30.70.270">
    <property type="match status" value="1"/>
</dbReference>
<dbReference type="Gene3D" id="3.30.450.40">
    <property type="match status" value="1"/>
</dbReference>
<dbReference type="PROSITE" id="PS50887">
    <property type="entry name" value="GGDEF"/>
    <property type="match status" value="1"/>
</dbReference>
<dbReference type="InterPro" id="IPR043128">
    <property type="entry name" value="Rev_trsase/Diguanyl_cyclase"/>
</dbReference>
<gene>
    <name evidence="3" type="ORF">GO986_19280</name>
</gene>
<evidence type="ECO:0000313" key="3">
    <source>
        <dbReference type="EMBL" id="MVN88888.1"/>
    </source>
</evidence>
<dbReference type="InterPro" id="IPR000160">
    <property type="entry name" value="GGDEF_dom"/>
</dbReference>
<dbReference type="CDD" id="cd01948">
    <property type="entry name" value="EAL"/>
    <property type="match status" value="1"/>
</dbReference>
<dbReference type="Proteomes" id="UP000483286">
    <property type="component" value="Unassembled WGS sequence"/>
</dbReference>
<dbReference type="InterPro" id="IPR001633">
    <property type="entry name" value="EAL_dom"/>
</dbReference>
<dbReference type="AlphaFoldDB" id="A0A7C9I1G0"/>
<protein>
    <submittedName>
        <fullName evidence="3">EAL domain-containing protein</fullName>
    </submittedName>
</protein>
<dbReference type="SUPFAM" id="SSF55781">
    <property type="entry name" value="GAF domain-like"/>
    <property type="match status" value="1"/>
</dbReference>
<dbReference type="InterPro" id="IPR050706">
    <property type="entry name" value="Cyclic-di-GMP_PDE-like"/>
</dbReference>
<dbReference type="Pfam" id="PF00990">
    <property type="entry name" value="GGDEF"/>
    <property type="match status" value="1"/>
</dbReference>
<name>A0A7C9I1G0_9DEIO</name>
<dbReference type="Gene3D" id="3.20.20.450">
    <property type="entry name" value="EAL domain"/>
    <property type="match status" value="1"/>
</dbReference>
<dbReference type="SMART" id="SM00267">
    <property type="entry name" value="GGDEF"/>
    <property type="match status" value="1"/>
</dbReference>
<reference evidence="3 4" key="1">
    <citation type="submission" date="2019-12" db="EMBL/GenBank/DDBJ databases">
        <title>Deinococcus sp. HMF7620 Genome sequencing and assembly.</title>
        <authorList>
            <person name="Kang H."/>
            <person name="Kim H."/>
            <person name="Joh K."/>
        </authorList>
    </citation>
    <scope>NUCLEOTIDE SEQUENCE [LARGE SCALE GENOMIC DNA]</scope>
    <source>
        <strain evidence="3 4">HMF7620</strain>
    </source>
</reference>
<comment type="caution">
    <text evidence="3">The sequence shown here is derived from an EMBL/GenBank/DDBJ whole genome shotgun (WGS) entry which is preliminary data.</text>
</comment>
<dbReference type="EMBL" id="WQLB01000036">
    <property type="protein sequence ID" value="MVN88888.1"/>
    <property type="molecule type" value="Genomic_DNA"/>
</dbReference>
<dbReference type="CDD" id="cd01949">
    <property type="entry name" value="GGDEF"/>
    <property type="match status" value="1"/>
</dbReference>
<dbReference type="SMART" id="SM00065">
    <property type="entry name" value="GAF"/>
    <property type="match status" value="1"/>
</dbReference>
<accession>A0A7C9I1G0</accession>
<organism evidence="3 4">
    <name type="scientific">Deinococcus arboris</name>
    <dbReference type="NCBI Taxonomy" id="2682977"/>
    <lineage>
        <taxon>Bacteria</taxon>
        <taxon>Thermotogati</taxon>
        <taxon>Deinococcota</taxon>
        <taxon>Deinococci</taxon>
        <taxon>Deinococcales</taxon>
        <taxon>Deinococcaceae</taxon>
        <taxon>Deinococcus</taxon>
    </lineage>
</organism>
<dbReference type="SUPFAM" id="SSF141868">
    <property type="entry name" value="EAL domain-like"/>
    <property type="match status" value="1"/>
</dbReference>
<dbReference type="Pfam" id="PF01590">
    <property type="entry name" value="GAF"/>
    <property type="match status" value="1"/>
</dbReference>
<dbReference type="NCBIfam" id="TIGR00254">
    <property type="entry name" value="GGDEF"/>
    <property type="match status" value="1"/>
</dbReference>
<dbReference type="FunFam" id="3.30.70.270:FF:000001">
    <property type="entry name" value="Diguanylate cyclase domain protein"/>
    <property type="match status" value="1"/>
</dbReference>
<dbReference type="SUPFAM" id="SSF55073">
    <property type="entry name" value="Nucleotide cyclase"/>
    <property type="match status" value="1"/>
</dbReference>